<evidence type="ECO:0000313" key="4">
    <source>
        <dbReference type="EMBL" id="RXG15556.1"/>
    </source>
</evidence>
<dbReference type="InterPro" id="IPR002860">
    <property type="entry name" value="BNR_rpt"/>
</dbReference>
<name>A0A4Q0NW74_9FLAO</name>
<dbReference type="EMBL" id="QOVI01000003">
    <property type="protein sequence ID" value="RXG15556.1"/>
    <property type="molecule type" value="Genomic_DNA"/>
</dbReference>
<accession>A0A4Q0NW74</accession>
<dbReference type="RefSeq" id="WP_128761122.1">
    <property type="nucleotide sequence ID" value="NZ_QOVI01000003.1"/>
</dbReference>
<keyword evidence="1" id="KW-0602">Photosynthesis</keyword>
<dbReference type="GO" id="GO:0015979">
    <property type="term" value="P:photosynthesis"/>
    <property type="evidence" value="ECO:0007669"/>
    <property type="project" value="UniProtKB-KW"/>
</dbReference>
<comment type="caution">
    <text evidence="4">The sequence shown here is derived from an EMBL/GenBank/DDBJ whole genome shotgun (WGS) entry which is preliminary data.</text>
</comment>
<dbReference type="InterPro" id="IPR015943">
    <property type="entry name" value="WD40/YVTN_repeat-like_dom_sf"/>
</dbReference>
<dbReference type="Pfam" id="PF02012">
    <property type="entry name" value="BNR"/>
    <property type="match status" value="1"/>
</dbReference>
<dbReference type="Gene3D" id="2.130.10.10">
    <property type="entry name" value="YVTN repeat-like/Quinoprotein amine dehydrogenase"/>
    <property type="match status" value="1"/>
</dbReference>
<dbReference type="AlphaFoldDB" id="A0A4Q0NW74"/>
<dbReference type="Pfam" id="PF14870">
    <property type="entry name" value="PSII_BNR"/>
    <property type="match status" value="1"/>
</dbReference>
<evidence type="ECO:0000256" key="1">
    <source>
        <dbReference type="ARBA" id="ARBA00022531"/>
    </source>
</evidence>
<protein>
    <submittedName>
        <fullName evidence="4">BNR/Asp-box repeat protein</fullName>
    </submittedName>
</protein>
<proteinExistence type="predicted"/>
<evidence type="ECO:0000313" key="5">
    <source>
        <dbReference type="Proteomes" id="UP000289821"/>
    </source>
</evidence>
<reference evidence="4 5" key="1">
    <citation type="submission" date="2018-07" db="EMBL/GenBank/DDBJ databases">
        <title>Leeuwenhoekiella genomics.</title>
        <authorList>
            <person name="Tahon G."/>
            <person name="Willems A."/>
        </authorList>
    </citation>
    <scope>NUCLEOTIDE SEQUENCE [LARGE SCALE GENOMIC DNA]</scope>
    <source>
        <strain evidence="4 5">R-50232</strain>
    </source>
</reference>
<sequence length="349" mass="37771">MYKSVVLLSLLALVSCGEKSAEKNQKSGPITAITVEPIYSDSVSIRTLDILDDGSVAFAGNNGKYGLYNTQTKKWSTNVLKTDTLVPSFRAIAHTATDFFMLSIANPALLYKTGDNGQMQLVYEEVGPKVFYDSMKFWDDKEGIAMGDPTENCLSILITRDGGSSWSKISCDNLPEASEGAFAASNTNIAVYGDDAWIITGGMKSRVFHTGDRGESWEVIETPLKQGEPTFGGYSVDFYNEEIGFIIGGDYLDQEGNSGNKALSTDGGKTWTLVADGKEPNHRSCVQFVPGRGGDELVATGANGVSYSSDKGKSWAKLTDEGFYVLKFVNDTLAYAAGTNKVAKLKFKR</sequence>
<evidence type="ECO:0000259" key="3">
    <source>
        <dbReference type="Pfam" id="PF14870"/>
    </source>
</evidence>
<dbReference type="Proteomes" id="UP000289821">
    <property type="component" value="Unassembled WGS sequence"/>
</dbReference>
<gene>
    <name evidence="4" type="ORF">DSM04_103445</name>
</gene>
<feature type="domain" description="Photosynthesis system II assembly factor Ycf48/Hcf136-like" evidence="3">
    <location>
        <begin position="133"/>
        <end position="222"/>
    </location>
</feature>
<dbReference type="SUPFAM" id="SSF110296">
    <property type="entry name" value="Oligoxyloglucan reducing end-specific cellobiohydrolase"/>
    <property type="match status" value="1"/>
</dbReference>
<evidence type="ECO:0000256" key="2">
    <source>
        <dbReference type="ARBA" id="ARBA00023276"/>
    </source>
</evidence>
<dbReference type="GO" id="GO:0009523">
    <property type="term" value="C:photosystem II"/>
    <property type="evidence" value="ECO:0007669"/>
    <property type="project" value="UniProtKB-KW"/>
</dbReference>
<dbReference type="PANTHER" id="PTHR47199:SF2">
    <property type="entry name" value="PHOTOSYSTEM II STABILITY_ASSEMBLY FACTOR HCF136, CHLOROPLASTIC"/>
    <property type="match status" value="1"/>
</dbReference>
<organism evidence="4 5">
    <name type="scientific">Leeuwenhoekiella aestuarii</name>
    <dbReference type="NCBI Taxonomy" id="2249426"/>
    <lineage>
        <taxon>Bacteria</taxon>
        <taxon>Pseudomonadati</taxon>
        <taxon>Bacteroidota</taxon>
        <taxon>Flavobacteriia</taxon>
        <taxon>Flavobacteriales</taxon>
        <taxon>Flavobacteriaceae</taxon>
        <taxon>Leeuwenhoekiella</taxon>
    </lineage>
</organism>
<dbReference type="InterPro" id="IPR028203">
    <property type="entry name" value="PSII_CF48-like_dom"/>
</dbReference>
<dbReference type="CDD" id="cd15482">
    <property type="entry name" value="Sialidase_non-viral"/>
    <property type="match status" value="1"/>
</dbReference>
<dbReference type="PROSITE" id="PS51257">
    <property type="entry name" value="PROKAR_LIPOPROTEIN"/>
    <property type="match status" value="1"/>
</dbReference>
<dbReference type="PANTHER" id="PTHR47199">
    <property type="entry name" value="PHOTOSYSTEM II STABILITY/ASSEMBLY FACTOR HCF136, CHLOROPLASTIC"/>
    <property type="match status" value="1"/>
</dbReference>
<keyword evidence="5" id="KW-1185">Reference proteome</keyword>
<keyword evidence="2" id="KW-0604">Photosystem II</keyword>
<dbReference type="OrthoDB" id="9813892at2"/>